<name>A0A0F9W1J9_9ZZZZ</name>
<comment type="caution">
    <text evidence="1">The sequence shown here is derived from an EMBL/GenBank/DDBJ whole genome shotgun (WGS) entry which is preliminary data.</text>
</comment>
<gene>
    <name evidence="1" type="ORF">LCGC14_0415740</name>
</gene>
<dbReference type="AlphaFoldDB" id="A0A0F9W1J9"/>
<evidence type="ECO:0000313" key="1">
    <source>
        <dbReference type="EMBL" id="KKN71928.1"/>
    </source>
</evidence>
<accession>A0A0F9W1J9</accession>
<dbReference type="EMBL" id="LAZR01000373">
    <property type="protein sequence ID" value="KKN71928.1"/>
    <property type="molecule type" value="Genomic_DNA"/>
</dbReference>
<reference evidence="1" key="1">
    <citation type="journal article" date="2015" name="Nature">
        <title>Complex archaea that bridge the gap between prokaryotes and eukaryotes.</title>
        <authorList>
            <person name="Spang A."/>
            <person name="Saw J.H."/>
            <person name="Jorgensen S.L."/>
            <person name="Zaremba-Niedzwiedzka K."/>
            <person name="Martijn J."/>
            <person name="Lind A.E."/>
            <person name="van Eijk R."/>
            <person name="Schleper C."/>
            <person name="Guy L."/>
            <person name="Ettema T.J."/>
        </authorList>
    </citation>
    <scope>NUCLEOTIDE SEQUENCE</scope>
</reference>
<proteinExistence type="predicted"/>
<protein>
    <submittedName>
        <fullName evidence="1">Uncharacterized protein</fullName>
    </submittedName>
</protein>
<sequence length="93" mass="10414">MLKLIKITDNGGKTMDRYTAYFKGDGEIDGDYTLCMSHNCKSPQGVCMSDTTKPDWIEADDGKVMVFTDCPYDVQVAIVQFRDGDDSLNKMTL</sequence>
<organism evidence="1">
    <name type="scientific">marine sediment metagenome</name>
    <dbReference type="NCBI Taxonomy" id="412755"/>
    <lineage>
        <taxon>unclassified sequences</taxon>
        <taxon>metagenomes</taxon>
        <taxon>ecological metagenomes</taxon>
    </lineage>
</organism>